<name>A0ABV7L291_9PROT</name>
<comment type="caution">
    <text evidence="1">The sequence shown here is derived from an EMBL/GenBank/DDBJ whole genome shotgun (WGS) entry which is preliminary data.</text>
</comment>
<gene>
    <name evidence="1" type="ORF">ACFOGJ_15245</name>
</gene>
<dbReference type="EMBL" id="JBHRTR010000028">
    <property type="protein sequence ID" value="MFC3228599.1"/>
    <property type="molecule type" value="Genomic_DNA"/>
</dbReference>
<keyword evidence="2" id="KW-1185">Reference proteome</keyword>
<dbReference type="RefSeq" id="WP_379901884.1">
    <property type="nucleotide sequence ID" value="NZ_JBHRTR010000028.1"/>
</dbReference>
<evidence type="ECO:0000313" key="1">
    <source>
        <dbReference type="EMBL" id="MFC3228599.1"/>
    </source>
</evidence>
<sequence>MRYAIYYAPPAQHPLHALGSAWLGRDALTGAAAAQPATRLPPEELAAVTRSPRRYGFHATLAPPLQLARGRDIAGLEAAVAALAARTDPFSLPLELGSIQGFLALRPAARLPEVDALAAACVEVAEDFRAPPGEAELARRRAAGLTPRQEALLQRWGYPYVMDEFRFHMTLSERLEEPRRSRVLAALQAHFAGALDRPVSLDALTIFAEPAPGGPFHHHRRFPFLAGSDAGAVRNMRHA</sequence>
<organism evidence="1 2">
    <name type="scientific">Marinibaculum pumilum</name>
    <dbReference type="NCBI Taxonomy" id="1766165"/>
    <lineage>
        <taxon>Bacteria</taxon>
        <taxon>Pseudomonadati</taxon>
        <taxon>Pseudomonadota</taxon>
        <taxon>Alphaproteobacteria</taxon>
        <taxon>Rhodospirillales</taxon>
        <taxon>Rhodospirillaceae</taxon>
        <taxon>Marinibaculum</taxon>
    </lineage>
</organism>
<dbReference type="InterPro" id="IPR009389">
    <property type="entry name" value="DUF1045"/>
</dbReference>
<reference evidence="2" key="1">
    <citation type="journal article" date="2019" name="Int. J. Syst. Evol. Microbiol.">
        <title>The Global Catalogue of Microorganisms (GCM) 10K type strain sequencing project: providing services to taxonomists for standard genome sequencing and annotation.</title>
        <authorList>
            <consortium name="The Broad Institute Genomics Platform"/>
            <consortium name="The Broad Institute Genome Sequencing Center for Infectious Disease"/>
            <person name="Wu L."/>
            <person name="Ma J."/>
        </authorList>
    </citation>
    <scope>NUCLEOTIDE SEQUENCE [LARGE SCALE GENOMIC DNA]</scope>
    <source>
        <strain evidence="2">KCTC 42964</strain>
    </source>
</reference>
<dbReference type="Pfam" id="PF06299">
    <property type="entry name" value="DUF1045"/>
    <property type="match status" value="1"/>
</dbReference>
<evidence type="ECO:0000313" key="2">
    <source>
        <dbReference type="Proteomes" id="UP001595528"/>
    </source>
</evidence>
<proteinExistence type="predicted"/>
<accession>A0ABV7L291</accession>
<protein>
    <submittedName>
        <fullName evidence="1">DUF1045 domain-containing protein</fullName>
    </submittedName>
</protein>
<dbReference type="NCBIfam" id="TIGR03223">
    <property type="entry name" value="Phn_opern_protn"/>
    <property type="match status" value="1"/>
</dbReference>
<dbReference type="Proteomes" id="UP001595528">
    <property type="component" value="Unassembled WGS sequence"/>
</dbReference>
<dbReference type="Gene3D" id="3.90.1140.10">
    <property type="entry name" value="Cyclic phosphodiesterase"/>
    <property type="match status" value="1"/>
</dbReference>
<dbReference type="PIRSF" id="PIRSF033328">
    <property type="entry name" value="Phest_Mll4975"/>
    <property type="match status" value="1"/>
</dbReference>